<evidence type="ECO:0000256" key="1">
    <source>
        <dbReference type="ARBA" id="ARBA00010240"/>
    </source>
</evidence>
<dbReference type="Pfam" id="PF01734">
    <property type="entry name" value="Patatin"/>
    <property type="match status" value="1"/>
</dbReference>
<dbReference type="PANTHER" id="PTHR32241">
    <property type="entry name" value="PATATIN-LIKE PROTEIN 6"/>
    <property type="match status" value="1"/>
</dbReference>
<keyword evidence="2 6" id="KW-0378">Hydrolase</keyword>
<comment type="caution">
    <text evidence="5">Lacks conserved residue(s) required for the propagation of feature annotation.</text>
</comment>
<evidence type="ECO:0000256" key="5">
    <source>
        <dbReference type="PROSITE-ProRule" id="PRU01161"/>
    </source>
</evidence>
<keyword evidence="9" id="KW-1185">Reference proteome</keyword>
<evidence type="ECO:0000256" key="2">
    <source>
        <dbReference type="ARBA" id="ARBA00022801"/>
    </source>
</evidence>
<evidence type="ECO:0000313" key="8">
    <source>
        <dbReference type="EMBL" id="KAH9288470.1"/>
    </source>
</evidence>
<reference evidence="8 9" key="1">
    <citation type="journal article" date="2021" name="Nat. Plants">
        <title>The Taxus genome provides insights into paclitaxel biosynthesis.</title>
        <authorList>
            <person name="Xiong X."/>
            <person name="Gou J."/>
            <person name="Liao Q."/>
            <person name="Li Y."/>
            <person name="Zhou Q."/>
            <person name="Bi G."/>
            <person name="Li C."/>
            <person name="Du R."/>
            <person name="Wang X."/>
            <person name="Sun T."/>
            <person name="Guo L."/>
            <person name="Liang H."/>
            <person name="Lu P."/>
            <person name="Wu Y."/>
            <person name="Zhang Z."/>
            <person name="Ro D.K."/>
            <person name="Shang Y."/>
            <person name="Huang S."/>
            <person name="Yan J."/>
        </authorList>
    </citation>
    <scope>NUCLEOTIDE SEQUENCE [LARGE SCALE GENOMIC DNA]</scope>
    <source>
        <strain evidence="8">Ta-2019</strain>
    </source>
</reference>
<feature type="domain" description="PNPLA" evidence="7">
    <location>
        <begin position="54"/>
        <end position="273"/>
    </location>
</feature>
<dbReference type="Proteomes" id="UP000824469">
    <property type="component" value="Unassembled WGS sequence"/>
</dbReference>
<gene>
    <name evidence="8" type="ORF">KI387_032587</name>
</gene>
<dbReference type="EMBL" id="JAHRHJ020003813">
    <property type="protein sequence ID" value="KAH9288470.1"/>
    <property type="molecule type" value="Genomic_DNA"/>
</dbReference>
<dbReference type="SUPFAM" id="SSF52151">
    <property type="entry name" value="FabD/lysophospholipase-like"/>
    <property type="match status" value="1"/>
</dbReference>
<dbReference type="PANTHER" id="PTHR32241:SF3">
    <property type="entry name" value="PATATIN-LIKE PROTEIN 6"/>
    <property type="match status" value="1"/>
</dbReference>
<name>A0AA38BPM2_TAXCH</name>
<evidence type="ECO:0000259" key="7">
    <source>
        <dbReference type="PROSITE" id="PS51635"/>
    </source>
</evidence>
<dbReference type="EC" id="3.1.1.-" evidence="6"/>
<dbReference type="InterPro" id="IPR002641">
    <property type="entry name" value="PNPLA_dom"/>
</dbReference>
<dbReference type="AlphaFoldDB" id="A0AA38BPM2"/>
<comment type="caution">
    <text evidence="8">The sequence shown here is derived from an EMBL/GenBank/DDBJ whole genome shotgun (WGS) entry which is preliminary data.</text>
</comment>
<dbReference type="GO" id="GO:0016787">
    <property type="term" value="F:hydrolase activity"/>
    <property type="evidence" value="ECO:0007669"/>
    <property type="project" value="UniProtKB-KW"/>
</dbReference>
<dbReference type="OMA" id="HFANHTA"/>
<accession>A0AA38BPM2</accession>
<dbReference type="Gene3D" id="3.40.1090.10">
    <property type="entry name" value="Cytosolic phospholipase A2 catalytic domain"/>
    <property type="match status" value="1"/>
</dbReference>
<feature type="short sequence motif" description="GXGXXG" evidence="5">
    <location>
        <begin position="58"/>
        <end position="63"/>
    </location>
</feature>
<evidence type="ECO:0000256" key="4">
    <source>
        <dbReference type="ARBA" id="ARBA00023098"/>
    </source>
</evidence>
<feature type="short sequence motif" description="DGA/G" evidence="5">
    <location>
        <begin position="260"/>
        <end position="262"/>
    </location>
</feature>
<sequence length="446" mass="48954">MVLSFETAASGGVGSDDLNLTSEIFSMLESKFLSGGYQTPKRIGNGTGGKICVLSIDGGGMRGIVAGKMLAYLEDALQRKSGNCDARVADYVDVAVGAGVGGAIASMLFANDGAGRPLCRAHQISSLLAHHGTRLFRRSWSRFCGNRFSTSSVEQIWPLVREMPVAMNFVKMAFNLCKLQVFKALFGSKTLKDTLKPLLIPCYDLSSSAPFLFSRADALETDTFDFNLWEICRATSATPGFFRPVKMQSIDGQTSCTAVDGGLVMNNPTVAAVTHVLNNKQEFPFVRGVEDLLVLSIGTGQFDRKYEYQTVKGWGAFQWAKPVMKIVKDGVSDMVDHALSMAFGQKPQNYVRIQANGFPEENLGDIDDPSPANVEMLMNFADNMLKQKSMEYIPFGGKKKLPQTNAERLDWFAEQLVLEHQSRASRTIPTVLLKQQSPRLSLTESF</sequence>
<keyword evidence="4 6" id="KW-0443">Lipid metabolism</keyword>
<evidence type="ECO:0000256" key="3">
    <source>
        <dbReference type="ARBA" id="ARBA00022963"/>
    </source>
</evidence>
<dbReference type="PROSITE" id="PS51635">
    <property type="entry name" value="PNPLA"/>
    <property type="match status" value="1"/>
</dbReference>
<keyword evidence="3 6" id="KW-0442">Lipid degradation</keyword>
<organism evidence="8 9">
    <name type="scientific">Taxus chinensis</name>
    <name type="common">Chinese yew</name>
    <name type="synonym">Taxus wallichiana var. chinensis</name>
    <dbReference type="NCBI Taxonomy" id="29808"/>
    <lineage>
        <taxon>Eukaryota</taxon>
        <taxon>Viridiplantae</taxon>
        <taxon>Streptophyta</taxon>
        <taxon>Embryophyta</taxon>
        <taxon>Tracheophyta</taxon>
        <taxon>Spermatophyta</taxon>
        <taxon>Pinopsida</taxon>
        <taxon>Pinidae</taxon>
        <taxon>Conifers II</taxon>
        <taxon>Cupressales</taxon>
        <taxon>Taxaceae</taxon>
        <taxon>Taxus</taxon>
    </lineage>
</organism>
<proteinExistence type="inferred from homology"/>
<comment type="domain">
    <text evidence="6">The nitrogen atoms of the two glycine residues in the GGXR motif define the oxyanion hole, and stabilize the oxyanion that forms during the nucleophilic attack by the catalytic serine during substrate cleavage.</text>
</comment>
<dbReference type="InterPro" id="IPR016035">
    <property type="entry name" value="Acyl_Trfase/lysoPLipase"/>
</dbReference>
<comment type="similarity">
    <text evidence="1 6">Belongs to the patatin family.</text>
</comment>
<evidence type="ECO:0000256" key="6">
    <source>
        <dbReference type="RuleBase" id="RU361262"/>
    </source>
</evidence>
<evidence type="ECO:0000313" key="9">
    <source>
        <dbReference type="Proteomes" id="UP000824469"/>
    </source>
</evidence>
<protein>
    <recommendedName>
        <fullName evidence="6">Patatin</fullName>
        <ecNumber evidence="6">3.1.1.-</ecNumber>
    </recommendedName>
</protein>
<comment type="function">
    <text evidence="6">Lipolytic acyl hydrolase (LAH).</text>
</comment>
<dbReference type="GO" id="GO:0016042">
    <property type="term" value="P:lipid catabolic process"/>
    <property type="evidence" value="ECO:0007669"/>
    <property type="project" value="UniProtKB-KW"/>
</dbReference>